<dbReference type="RefSeq" id="XP_022663095.1">
    <property type="nucleotide sequence ID" value="XM_022807360.1"/>
</dbReference>
<dbReference type="RefSeq" id="XP_022663094.1">
    <property type="nucleotide sequence ID" value="XM_022807359.1"/>
</dbReference>
<dbReference type="EnsemblMetazoa" id="XM_022807359">
    <property type="protein sequence ID" value="XP_022663094"/>
    <property type="gene ID" value="LOC111251085"/>
</dbReference>
<dbReference type="KEGG" id="vde:111251085"/>
<keyword evidence="2" id="KW-0472">Membrane</keyword>
<accession>A0A7M7MB11</accession>
<dbReference type="Proteomes" id="UP000594260">
    <property type="component" value="Unplaced"/>
</dbReference>
<proteinExistence type="predicted"/>
<dbReference type="RefSeq" id="XP_022663097.1">
    <property type="nucleotide sequence ID" value="XM_022807362.1"/>
</dbReference>
<sequence>MRLMEWMMEGSFDISEVPYRHSRVGLPRRMVWMLAAIFSIITFILVVAGAILTAIAYTEVRPPTADDNYQRYLGSDYRRVIGPLMMIISLMVFVMGIAYLLGRKISHKADKKQMALLRERLYPQTSLPRQQSSPGRGLHDSSKRSLDIH</sequence>
<dbReference type="EnsemblMetazoa" id="XM_022807360">
    <property type="protein sequence ID" value="XP_022663095"/>
    <property type="gene ID" value="LOC111251085"/>
</dbReference>
<evidence type="ECO:0000313" key="4">
    <source>
        <dbReference type="Proteomes" id="UP000594260"/>
    </source>
</evidence>
<dbReference type="OrthoDB" id="6479000at2759"/>
<dbReference type="AlphaFoldDB" id="A0A7M7MB11"/>
<evidence type="ECO:0000313" key="3">
    <source>
        <dbReference type="EnsemblMetazoa" id="XP_022663095"/>
    </source>
</evidence>
<organism evidence="3 4">
    <name type="scientific">Varroa destructor</name>
    <name type="common">Honeybee mite</name>
    <dbReference type="NCBI Taxonomy" id="109461"/>
    <lineage>
        <taxon>Eukaryota</taxon>
        <taxon>Metazoa</taxon>
        <taxon>Ecdysozoa</taxon>
        <taxon>Arthropoda</taxon>
        <taxon>Chelicerata</taxon>
        <taxon>Arachnida</taxon>
        <taxon>Acari</taxon>
        <taxon>Parasitiformes</taxon>
        <taxon>Mesostigmata</taxon>
        <taxon>Gamasina</taxon>
        <taxon>Dermanyssoidea</taxon>
        <taxon>Varroidae</taxon>
        <taxon>Varroa</taxon>
    </lineage>
</organism>
<feature type="transmembrane region" description="Helical" evidence="2">
    <location>
        <begin position="30"/>
        <end position="57"/>
    </location>
</feature>
<dbReference type="RefSeq" id="XP_022663098.1">
    <property type="nucleotide sequence ID" value="XM_022807363.1"/>
</dbReference>
<feature type="region of interest" description="Disordered" evidence="1">
    <location>
        <begin position="126"/>
        <end position="149"/>
    </location>
</feature>
<feature type="compositionally biased region" description="Basic and acidic residues" evidence="1">
    <location>
        <begin position="137"/>
        <end position="149"/>
    </location>
</feature>
<dbReference type="RefSeq" id="XP_022663096.1">
    <property type="nucleotide sequence ID" value="XM_022807361.1"/>
</dbReference>
<name>A0A7M7MB11_VARDE</name>
<keyword evidence="2" id="KW-1133">Transmembrane helix</keyword>
<keyword evidence="4" id="KW-1185">Reference proteome</keyword>
<dbReference type="InParanoid" id="A0A7M7MB11"/>
<dbReference type="EnsemblMetazoa" id="XM_022807362">
    <property type="protein sequence ID" value="XP_022663097"/>
    <property type="gene ID" value="LOC111251085"/>
</dbReference>
<reference evidence="3" key="1">
    <citation type="submission" date="2021-01" db="UniProtKB">
        <authorList>
            <consortium name="EnsemblMetazoa"/>
        </authorList>
    </citation>
    <scope>IDENTIFICATION</scope>
</reference>
<keyword evidence="2" id="KW-0812">Transmembrane</keyword>
<protein>
    <submittedName>
        <fullName evidence="3">Uncharacterized protein</fullName>
    </submittedName>
</protein>
<evidence type="ECO:0000256" key="2">
    <source>
        <dbReference type="SAM" id="Phobius"/>
    </source>
</evidence>
<evidence type="ECO:0000256" key="1">
    <source>
        <dbReference type="SAM" id="MobiDB-lite"/>
    </source>
</evidence>
<feature type="transmembrane region" description="Helical" evidence="2">
    <location>
        <begin position="77"/>
        <end position="102"/>
    </location>
</feature>
<dbReference type="EnsemblMetazoa" id="XM_022807361">
    <property type="protein sequence ID" value="XP_022663096"/>
    <property type="gene ID" value="LOC111251085"/>
</dbReference>
<dbReference type="EnsemblMetazoa" id="XM_022807363">
    <property type="protein sequence ID" value="XP_022663098"/>
    <property type="gene ID" value="LOC111251085"/>
</dbReference>
<dbReference type="GeneID" id="111251085"/>